<dbReference type="EMBL" id="CP011367">
    <property type="protein sequence ID" value="AKJ95946.1"/>
    <property type="molecule type" value="Genomic_DNA"/>
</dbReference>
<dbReference type="Proteomes" id="UP000064201">
    <property type="component" value="Chromosome"/>
</dbReference>
<gene>
    <name evidence="2" type="ORF">TVD_11535</name>
</gene>
<evidence type="ECO:0000259" key="1">
    <source>
        <dbReference type="Pfam" id="PF22818"/>
    </source>
</evidence>
<dbReference type="OrthoDB" id="9812842at2"/>
<dbReference type="PATRIC" id="fig|106634.4.peg.2355"/>
<proteinExistence type="predicted"/>
<dbReference type="KEGG" id="tvr:TVD_11535"/>
<protein>
    <recommendedName>
        <fullName evidence="1">ApeI dehydratase-like domain-containing protein</fullName>
    </recommendedName>
</protein>
<accession>A0A0G3GAU2</accession>
<dbReference type="AlphaFoldDB" id="A0A0G3GAU2"/>
<name>A0A0G3GAU2_9GAMM</name>
<dbReference type="InterPro" id="IPR054545">
    <property type="entry name" value="ApeI-like"/>
</dbReference>
<evidence type="ECO:0000313" key="3">
    <source>
        <dbReference type="Proteomes" id="UP000064201"/>
    </source>
</evidence>
<evidence type="ECO:0000313" key="2">
    <source>
        <dbReference type="EMBL" id="AKJ95946.1"/>
    </source>
</evidence>
<dbReference type="RefSeq" id="WP_047251650.1">
    <property type="nucleotide sequence ID" value="NZ_CP011367.1"/>
</dbReference>
<dbReference type="SUPFAM" id="SSF54637">
    <property type="entry name" value="Thioesterase/thiol ester dehydrase-isomerase"/>
    <property type="match status" value="1"/>
</dbReference>
<dbReference type="GO" id="GO:0016829">
    <property type="term" value="F:lyase activity"/>
    <property type="evidence" value="ECO:0007669"/>
    <property type="project" value="UniProtKB-KW"/>
</dbReference>
<feature type="domain" description="ApeI dehydratase-like" evidence="1">
    <location>
        <begin position="14"/>
        <end position="91"/>
    </location>
</feature>
<sequence length="110" mass="11342">MQTLIQSTIRHIGAGHPSLPGHFPGHPVVPGVVILDQVAAVAHAHGLGPVEALPQVKFLAPLGPETAFRVEIDPPGHGGRQAFRVLAADGEAPVTFCAGQLITTHDTADA</sequence>
<organism evidence="2 3">
    <name type="scientific">Thioalkalivibrio versutus</name>
    <dbReference type="NCBI Taxonomy" id="106634"/>
    <lineage>
        <taxon>Bacteria</taxon>
        <taxon>Pseudomonadati</taxon>
        <taxon>Pseudomonadota</taxon>
        <taxon>Gammaproteobacteria</taxon>
        <taxon>Chromatiales</taxon>
        <taxon>Ectothiorhodospiraceae</taxon>
        <taxon>Thioalkalivibrio</taxon>
    </lineage>
</organism>
<keyword evidence="3" id="KW-1185">Reference proteome</keyword>
<reference evidence="2 3" key="1">
    <citation type="submission" date="2015-04" db="EMBL/GenBank/DDBJ databases">
        <title>Complete Sequence for the Genome of the Thioalkalivibrio versutus D301.</title>
        <authorList>
            <person name="Mu T."/>
            <person name="Zhou J."/>
            <person name="Xu X."/>
        </authorList>
    </citation>
    <scope>NUCLEOTIDE SEQUENCE [LARGE SCALE GENOMIC DNA]</scope>
    <source>
        <strain evidence="2 3">D301</strain>
    </source>
</reference>
<dbReference type="InterPro" id="IPR029069">
    <property type="entry name" value="HotDog_dom_sf"/>
</dbReference>
<dbReference type="Pfam" id="PF22818">
    <property type="entry name" value="ApeI-like"/>
    <property type="match status" value="1"/>
</dbReference>
<dbReference type="STRING" id="106634.TVD_11535"/>
<dbReference type="Gene3D" id="3.10.129.10">
    <property type="entry name" value="Hotdog Thioesterase"/>
    <property type="match status" value="1"/>
</dbReference>